<keyword evidence="2" id="KW-0862">Zinc</keyword>
<dbReference type="InterPro" id="IPR001370">
    <property type="entry name" value="BIR_rpt"/>
</dbReference>
<keyword evidence="1" id="KW-0479">Metal-binding</keyword>
<proteinExistence type="predicted"/>
<reference evidence="3 4" key="1">
    <citation type="journal article" date="2020" name="Genome Biol. Evol.">
        <title>Comparative genomics of strictly vertically transmitted, feminizing microsporidia endosymbionts of amphipod crustaceans.</title>
        <authorList>
            <person name="Cormier A."/>
            <person name="Chebbi M.A."/>
            <person name="Giraud I."/>
            <person name="Wattier R."/>
            <person name="Teixeira M."/>
            <person name="Gilbert C."/>
            <person name="Rigaud T."/>
            <person name="Cordaux R."/>
        </authorList>
    </citation>
    <scope>NUCLEOTIDE SEQUENCE [LARGE SCALE GENOMIC DNA]</scope>
    <source>
        <strain evidence="3 4">Ou3-Ou53</strain>
    </source>
</reference>
<dbReference type="Pfam" id="PF00653">
    <property type="entry name" value="BIR"/>
    <property type="match status" value="1"/>
</dbReference>
<dbReference type="GO" id="GO:0046872">
    <property type="term" value="F:metal ion binding"/>
    <property type="evidence" value="ECO:0007669"/>
    <property type="project" value="UniProtKB-KW"/>
</dbReference>
<dbReference type="Proteomes" id="UP000740883">
    <property type="component" value="Unassembled WGS sequence"/>
</dbReference>
<comment type="caution">
    <text evidence="3">The sequence shown here is derived from an EMBL/GenBank/DDBJ whole genome shotgun (WGS) entry which is preliminary data.</text>
</comment>
<organism evidence="3 4">
    <name type="scientific">Nosema granulosis</name>
    <dbReference type="NCBI Taxonomy" id="83296"/>
    <lineage>
        <taxon>Eukaryota</taxon>
        <taxon>Fungi</taxon>
        <taxon>Fungi incertae sedis</taxon>
        <taxon>Microsporidia</taxon>
        <taxon>Nosematidae</taxon>
        <taxon>Nosema</taxon>
    </lineage>
</organism>
<evidence type="ECO:0000313" key="3">
    <source>
        <dbReference type="EMBL" id="KAF9761842.1"/>
    </source>
</evidence>
<dbReference type="PANTHER" id="PTHR46771:SF5">
    <property type="entry name" value="DETERIN"/>
    <property type="match status" value="1"/>
</dbReference>
<protein>
    <submittedName>
        <fullName evidence="3">Protein bir1</fullName>
    </submittedName>
</protein>
<dbReference type="PANTHER" id="PTHR46771">
    <property type="entry name" value="DETERIN"/>
    <property type="match status" value="1"/>
</dbReference>
<evidence type="ECO:0000256" key="1">
    <source>
        <dbReference type="ARBA" id="ARBA00022723"/>
    </source>
</evidence>
<keyword evidence="4" id="KW-1185">Reference proteome</keyword>
<dbReference type="SUPFAM" id="SSF57924">
    <property type="entry name" value="Inhibitor of apoptosis (IAP) repeat"/>
    <property type="match status" value="1"/>
</dbReference>
<sequence>MDSYEERLKTFQRKIWSTEGVSYTPESLAICGFYADKRSEALTVKCFLCKKVLEGWDDTDIPIVEHYNHRRTCIIFSPNLIKSRKGLLGDLPTATELAKRNFVKYNIFKNKPFVFCYKCGCQDTNHRCRIKNQTYKFNPDEESDFFFVNLISGRYINMLNDITNSKISIPEAAREALEALIDELEQFDPSKTLEDFIAAYCESKVRMVEEKMEKDLKEMLK</sequence>
<dbReference type="SMART" id="SM00238">
    <property type="entry name" value="BIR"/>
    <property type="match status" value="1"/>
</dbReference>
<evidence type="ECO:0000256" key="2">
    <source>
        <dbReference type="ARBA" id="ARBA00022833"/>
    </source>
</evidence>
<dbReference type="EMBL" id="SBJO01000255">
    <property type="protein sequence ID" value="KAF9761842.1"/>
    <property type="molecule type" value="Genomic_DNA"/>
</dbReference>
<name>A0A9P6KY74_9MICR</name>
<dbReference type="InterPro" id="IPR051190">
    <property type="entry name" value="Baculoviral_IAP"/>
</dbReference>
<dbReference type="Gene3D" id="1.10.1170.10">
    <property type="entry name" value="Inhibitor Of Apoptosis Protein (2mihbC-IAP-1), Chain A"/>
    <property type="match status" value="1"/>
</dbReference>
<gene>
    <name evidence="3" type="primary">bir1</name>
    <name evidence="3" type="ORF">NGRA_2383</name>
</gene>
<accession>A0A9P6KY74</accession>
<evidence type="ECO:0000313" key="4">
    <source>
        <dbReference type="Proteomes" id="UP000740883"/>
    </source>
</evidence>
<dbReference type="PROSITE" id="PS50143">
    <property type="entry name" value="BIR_REPEAT_2"/>
    <property type="match status" value="1"/>
</dbReference>
<dbReference type="AlphaFoldDB" id="A0A9P6KY74"/>
<dbReference type="OrthoDB" id="2196114at2759"/>